<feature type="non-terminal residue" evidence="2">
    <location>
        <position position="69"/>
    </location>
</feature>
<evidence type="ECO:0000256" key="1">
    <source>
        <dbReference type="SAM" id="MobiDB-lite"/>
    </source>
</evidence>
<dbReference type="EMBL" id="CACTIH010002646">
    <property type="protein sequence ID" value="CAA2976933.1"/>
    <property type="molecule type" value="Genomic_DNA"/>
</dbReference>
<name>A0A8S0RDW0_OLEEU</name>
<keyword evidence="3" id="KW-1185">Reference proteome</keyword>
<protein>
    <submittedName>
        <fullName evidence="2">Uncharacterized protein</fullName>
    </submittedName>
</protein>
<evidence type="ECO:0000313" key="2">
    <source>
        <dbReference type="EMBL" id="CAA2976933.1"/>
    </source>
</evidence>
<proteinExistence type="predicted"/>
<reference evidence="2 3" key="1">
    <citation type="submission" date="2019-12" db="EMBL/GenBank/DDBJ databases">
        <authorList>
            <person name="Alioto T."/>
            <person name="Alioto T."/>
            <person name="Gomez Garrido J."/>
        </authorList>
    </citation>
    <scope>NUCLEOTIDE SEQUENCE [LARGE SCALE GENOMIC DNA]</scope>
</reference>
<organism evidence="2 3">
    <name type="scientific">Olea europaea subsp. europaea</name>
    <dbReference type="NCBI Taxonomy" id="158383"/>
    <lineage>
        <taxon>Eukaryota</taxon>
        <taxon>Viridiplantae</taxon>
        <taxon>Streptophyta</taxon>
        <taxon>Embryophyta</taxon>
        <taxon>Tracheophyta</taxon>
        <taxon>Spermatophyta</taxon>
        <taxon>Magnoliopsida</taxon>
        <taxon>eudicotyledons</taxon>
        <taxon>Gunneridae</taxon>
        <taxon>Pentapetalae</taxon>
        <taxon>asterids</taxon>
        <taxon>lamiids</taxon>
        <taxon>Lamiales</taxon>
        <taxon>Oleaceae</taxon>
        <taxon>Oleeae</taxon>
        <taxon>Olea</taxon>
    </lineage>
</organism>
<evidence type="ECO:0000313" key="3">
    <source>
        <dbReference type="Proteomes" id="UP000594638"/>
    </source>
</evidence>
<dbReference type="Proteomes" id="UP000594638">
    <property type="component" value="Unassembled WGS sequence"/>
</dbReference>
<gene>
    <name evidence="2" type="ORF">OLEA9_A098385</name>
</gene>
<comment type="caution">
    <text evidence="2">The sequence shown here is derived from an EMBL/GenBank/DDBJ whole genome shotgun (WGS) entry which is preliminary data.</text>
</comment>
<feature type="region of interest" description="Disordered" evidence="1">
    <location>
        <begin position="24"/>
        <end position="69"/>
    </location>
</feature>
<sequence length="69" mass="7336">MEQDSDILSPNLDQILYWNRQATSHIGAPSNTTNGGLGRTHEGDYENGIMGGGSLSSDDSGDYADSDDD</sequence>
<accession>A0A8S0RDW0</accession>
<feature type="compositionally biased region" description="Acidic residues" evidence="1">
    <location>
        <begin position="59"/>
        <end position="69"/>
    </location>
</feature>
<feature type="compositionally biased region" description="Polar residues" evidence="1">
    <location>
        <begin position="24"/>
        <end position="34"/>
    </location>
</feature>
<dbReference type="Gramene" id="OE9A098385T1">
    <property type="protein sequence ID" value="OE9A098385C1"/>
    <property type="gene ID" value="OE9A098385"/>
</dbReference>
<dbReference type="AlphaFoldDB" id="A0A8S0RDW0"/>